<keyword evidence="5" id="KW-1185">Reference proteome</keyword>
<reference evidence="6" key="3">
    <citation type="submission" date="2025-04" db="UniProtKB">
        <authorList>
            <consortium name="RefSeq"/>
        </authorList>
    </citation>
    <scope>IDENTIFICATION</scope>
    <source>
        <strain evidence="6">CBS 304.34</strain>
    </source>
</reference>
<keyword evidence="2" id="KW-0472">Membrane</keyword>
<feature type="chain" id="PRO_5044628764" description="Mid2 domain-containing protein" evidence="3">
    <location>
        <begin position="22"/>
        <end position="368"/>
    </location>
</feature>
<protein>
    <recommendedName>
        <fullName evidence="7">Mid2 domain-containing protein</fullName>
    </recommendedName>
</protein>
<feature type="transmembrane region" description="Helical" evidence="2">
    <location>
        <begin position="254"/>
        <end position="278"/>
    </location>
</feature>
<dbReference type="Proteomes" id="UP000504636">
    <property type="component" value="Unplaced"/>
</dbReference>
<evidence type="ECO:0008006" key="7">
    <source>
        <dbReference type="Google" id="ProtNLM"/>
    </source>
</evidence>
<dbReference type="EMBL" id="MU003728">
    <property type="protein sequence ID" value="KAF2801753.1"/>
    <property type="molecule type" value="Genomic_DNA"/>
</dbReference>
<proteinExistence type="predicted"/>
<feature type="compositionally biased region" description="Low complexity" evidence="1">
    <location>
        <begin position="173"/>
        <end position="196"/>
    </location>
</feature>
<reference evidence="6" key="2">
    <citation type="submission" date="2020-04" db="EMBL/GenBank/DDBJ databases">
        <authorList>
            <consortium name="NCBI Genome Project"/>
        </authorList>
    </citation>
    <scope>NUCLEOTIDE SEQUENCE</scope>
    <source>
        <strain evidence="6">CBS 304.34</strain>
    </source>
</reference>
<feature type="signal peptide" evidence="3">
    <location>
        <begin position="1"/>
        <end position="21"/>
    </location>
</feature>
<dbReference type="GeneID" id="54469585"/>
<dbReference type="CDD" id="cd12087">
    <property type="entry name" value="TM_EGFR-like"/>
    <property type="match status" value="1"/>
</dbReference>
<dbReference type="RefSeq" id="XP_033568717.1">
    <property type="nucleotide sequence ID" value="XM_033728692.1"/>
</dbReference>
<keyword evidence="2" id="KW-0812">Transmembrane</keyword>
<reference evidence="4 6" key="1">
    <citation type="journal article" date="2020" name="Stud. Mycol.">
        <title>101 Dothideomycetes genomes: a test case for predicting lifestyles and emergence of pathogens.</title>
        <authorList>
            <person name="Haridas S."/>
            <person name="Albert R."/>
            <person name="Binder M."/>
            <person name="Bloem J."/>
            <person name="Labutti K."/>
            <person name="Salamov A."/>
            <person name="Andreopoulos B."/>
            <person name="Baker S."/>
            <person name="Barry K."/>
            <person name="Bills G."/>
            <person name="Bluhm B."/>
            <person name="Cannon C."/>
            <person name="Castanera R."/>
            <person name="Culley D."/>
            <person name="Daum C."/>
            <person name="Ezra D."/>
            <person name="Gonzalez J."/>
            <person name="Henrissat B."/>
            <person name="Kuo A."/>
            <person name="Liang C."/>
            <person name="Lipzen A."/>
            <person name="Lutzoni F."/>
            <person name="Magnuson J."/>
            <person name="Mondo S."/>
            <person name="Nolan M."/>
            <person name="Ohm R."/>
            <person name="Pangilinan J."/>
            <person name="Park H.-J."/>
            <person name="Ramirez L."/>
            <person name="Alfaro M."/>
            <person name="Sun H."/>
            <person name="Tritt A."/>
            <person name="Yoshinaga Y."/>
            <person name="Zwiers L.-H."/>
            <person name="Turgeon B."/>
            <person name="Goodwin S."/>
            <person name="Spatafora J."/>
            <person name="Crous P."/>
            <person name="Grigoriev I."/>
        </authorList>
    </citation>
    <scope>NUCLEOTIDE SEQUENCE</scope>
    <source>
        <strain evidence="4 6">CBS 304.34</strain>
    </source>
</reference>
<evidence type="ECO:0000313" key="5">
    <source>
        <dbReference type="Proteomes" id="UP000504636"/>
    </source>
</evidence>
<sequence>MVPVFLLYFFWTVTFQGFVCASPRHQEGLLGKPVLSRARACDNASHVDWIELARRQETTFENTCGFLTGDPTKPRTADGRVDVENSLWGFCPSTVISASDCGLAGNCVDSHACSKGCGAVGNTKITTFTCGNTGDFCSTALLTARPDQTYSYIACGKVATTDHLLAAFTTGDSPTSTPTPSSSFPTPRSTSSLPSSTLQTALSSSLGSSSSIATTSLATTTSSPTASSSTSSFLALPQNSQSSTTSTPVPTTNISAIVGGVIGGLALLCISIIVIFWLRCRSNNLIPSQSLATSLDTYGSQRELVSIERPASDYKFSGYSPVEMANKRSPAEIGTRWTVSELPATPIPAWHRVSVSKSLKGLGLGVQH</sequence>
<accession>A0A6A6XZR5</accession>
<evidence type="ECO:0000313" key="4">
    <source>
        <dbReference type="EMBL" id="KAF2801753.1"/>
    </source>
</evidence>
<evidence type="ECO:0000256" key="1">
    <source>
        <dbReference type="SAM" id="MobiDB-lite"/>
    </source>
</evidence>
<dbReference type="AlphaFoldDB" id="A0A6A6XZR5"/>
<evidence type="ECO:0000313" key="6">
    <source>
        <dbReference type="RefSeq" id="XP_033568717.1"/>
    </source>
</evidence>
<organism evidence="4">
    <name type="scientific">Mytilinidion resinicola</name>
    <dbReference type="NCBI Taxonomy" id="574789"/>
    <lineage>
        <taxon>Eukaryota</taxon>
        <taxon>Fungi</taxon>
        <taxon>Dikarya</taxon>
        <taxon>Ascomycota</taxon>
        <taxon>Pezizomycotina</taxon>
        <taxon>Dothideomycetes</taxon>
        <taxon>Pleosporomycetidae</taxon>
        <taxon>Mytilinidiales</taxon>
        <taxon>Mytilinidiaceae</taxon>
        <taxon>Mytilinidion</taxon>
    </lineage>
</organism>
<keyword evidence="3" id="KW-0732">Signal</keyword>
<name>A0A6A6XZR5_9PEZI</name>
<dbReference type="OrthoDB" id="3547571at2759"/>
<evidence type="ECO:0000256" key="2">
    <source>
        <dbReference type="SAM" id="Phobius"/>
    </source>
</evidence>
<gene>
    <name evidence="4 6" type="ORF">BDZ99DRAFT_577436</name>
</gene>
<evidence type="ECO:0000256" key="3">
    <source>
        <dbReference type="SAM" id="SignalP"/>
    </source>
</evidence>
<feature type="region of interest" description="Disordered" evidence="1">
    <location>
        <begin position="170"/>
        <end position="196"/>
    </location>
</feature>
<keyword evidence="2" id="KW-1133">Transmembrane helix</keyword>